<dbReference type="PROSITE" id="PS50939">
    <property type="entry name" value="CYTOCHROME_B561"/>
    <property type="match status" value="1"/>
</dbReference>
<feature type="transmembrane region" description="Helical" evidence="11">
    <location>
        <begin position="446"/>
        <end position="465"/>
    </location>
</feature>
<evidence type="ECO:0008006" key="17">
    <source>
        <dbReference type="Google" id="ProtNLM"/>
    </source>
</evidence>
<feature type="transmembrane region" description="Helical" evidence="11">
    <location>
        <begin position="567"/>
        <end position="587"/>
    </location>
</feature>
<evidence type="ECO:0000313" key="16">
    <source>
        <dbReference type="Proteomes" id="UP000694580"/>
    </source>
</evidence>
<evidence type="ECO:0000256" key="10">
    <source>
        <dbReference type="ARBA" id="ARBA00023180"/>
    </source>
</evidence>
<dbReference type="SMART" id="SM00664">
    <property type="entry name" value="DoH"/>
    <property type="match status" value="1"/>
</dbReference>
<protein>
    <recommendedName>
        <fullName evidence="17">Ferric-chelate reductase 1</fullName>
    </recommendedName>
</protein>
<sequence length="590" mass="64472">RAQPSLLLISGTRVVCLRTTRGFSNGKVTQACGNMVPNHGYDSSSDPPPYTITVSKTQLTPGEQTKVSTLEDMSKGTTFKGFFIQARDVGKPSGGAVGSFTLMNKSISQLLTCAGTQGSAVSHTSESKKTEVEVIWTAPANPPSSVQFTATVVQKYKIYWVKIPGPVVTLTGGTPGPSFNPTTAQPTTSPFSSEGCGTNKSCLRDPVGCDPKTDPVCFFLSFRTEGQSVVFELSGPADGYVSFGLSLDKWMGNDEIYLCVKDGDLVDVRTTYATGRSYPQPTSEDPLRDRAWALSDGVIQCNFRRDINFNLADHSFFSLDHNYYLFMANGRADSGRIRRHDRQPLISSNQIVISGPPRDLTGSRSPLLIKYHGAFMLVAWMTTVSTGIIVARYFKPDWPESSLCGQRIWFQVHRSLMIVSVLLTCVGFILPFIYRGGWSKRAGSHAYLGCTVMVLAIIQPVMAVFRPAPNASRRYIFNWMHLAGGTIAQIIAVVAIFLGIHQQALLLPGPWSTIVLAGFVIWGVVVDLILEVHRVGFLQIGRGCSEDKLLTKITFSSLQQDSCFKKIVLTIFLCGNLGFLVALLNSINNV</sequence>
<dbReference type="GeneTree" id="ENSGT00940000157704"/>
<reference evidence="15" key="3">
    <citation type="submission" date="2025-09" db="UniProtKB">
        <authorList>
            <consortium name="Ensembl"/>
        </authorList>
    </citation>
    <scope>IDENTIFICATION</scope>
</reference>
<dbReference type="Pfam" id="PF02014">
    <property type="entry name" value="Reeler"/>
    <property type="match status" value="1"/>
</dbReference>
<dbReference type="InterPro" id="IPR051237">
    <property type="entry name" value="Ferric-chelate_Red/DefProt"/>
</dbReference>
<keyword evidence="4" id="KW-0813">Transport</keyword>
<name>A0AAY4BUR5_9TELE</name>
<dbReference type="PROSITE" id="PS51019">
    <property type="entry name" value="REELIN"/>
    <property type="match status" value="1"/>
</dbReference>
<evidence type="ECO:0000256" key="3">
    <source>
        <dbReference type="ARBA" id="ARBA00009195"/>
    </source>
</evidence>
<keyword evidence="5 11" id="KW-0812">Transmembrane</keyword>
<comment type="subcellular location">
    <subcellularLocation>
        <location evidence="2">Membrane</location>
        <topology evidence="2">Multi-pass membrane protein</topology>
    </subcellularLocation>
</comment>
<feature type="domain" description="Reelin" evidence="14">
    <location>
        <begin position="13"/>
        <end position="186"/>
    </location>
</feature>
<dbReference type="Proteomes" id="UP000694580">
    <property type="component" value="Chromosome 2"/>
</dbReference>
<comment type="similarity">
    <text evidence="3">Belongs to the FRRS1 family.</text>
</comment>
<keyword evidence="10" id="KW-0325">Glycoprotein</keyword>
<keyword evidence="7 11" id="KW-1133">Transmembrane helix</keyword>
<evidence type="ECO:0000256" key="6">
    <source>
        <dbReference type="ARBA" id="ARBA00022982"/>
    </source>
</evidence>
<evidence type="ECO:0000256" key="5">
    <source>
        <dbReference type="ARBA" id="ARBA00022692"/>
    </source>
</evidence>
<comment type="cofactor">
    <cofactor evidence="1">
        <name>heme b</name>
        <dbReference type="ChEBI" id="CHEBI:60344"/>
    </cofactor>
</comment>
<organism evidence="15 16">
    <name type="scientific">Denticeps clupeoides</name>
    <name type="common">denticle herring</name>
    <dbReference type="NCBI Taxonomy" id="299321"/>
    <lineage>
        <taxon>Eukaryota</taxon>
        <taxon>Metazoa</taxon>
        <taxon>Chordata</taxon>
        <taxon>Craniata</taxon>
        <taxon>Vertebrata</taxon>
        <taxon>Euteleostomi</taxon>
        <taxon>Actinopterygii</taxon>
        <taxon>Neopterygii</taxon>
        <taxon>Teleostei</taxon>
        <taxon>Clupei</taxon>
        <taxon>Clupeiformes</taxon>
        <taxon>Denticipitoidei</taxon>
        <taxon>Denticipitidae</taxon>
        <taxon>Denticeps</taxon>
    </lineage>
</organism>
<dbReference type="PANTHER" id="PTHR45828:SF3">
    <property type="entry name" value="FERRIC-CHELATE REDUCTASE 1"/>
    <property type="match status" value="1"/>
</dbReference>
<feature type="transmembrane region" description="Helical" evidence="11">
    <location>
        <begin position="477"/>
        <end position="499"/>
    </location>
</feature>
<dbReference type="Gene3D" id="2.60.40.4060">
    <property type="entry name" value="Reeler domain"/>
    <property type="match status" value="1"/>
</dbReference>
<dbReference type="PANTHER" id="PTHR45828">
    <property type="entry name" value="CYTOCHROME B561/FERRIC REDUCTASE TRANSMEMBRANE"/>
    <property type="match status" value="1"/>
</dbReference>
<feature type="domain" description="DOMON" evidence="12">
    <location>
        <begin position="214"/>
        <end position="330"/>
    </location>
</feature>
<evidence type="ECO:0000256" key="11">
    <source>
        <dbReference type="SAM" id="Phobius"/>
    </source>
</evidence>
<dbReference type="InterPro" id="IPR006593">
    <property type="entry name" value="Cyt_b561/ferric_Rdtase_TM"/>
</dbReference>
<evidence type="ECO:0000256" key="4">
    <source>
        <dbReference type="ARBA" id="ARBA00022448"/>
    </source>
</evidence>
<dbReference type="FunFam" id="2.60.40.4060:FF:000003">
    <property type="entry name" value="Ferric chelate reductase 1"/>
    <property type="match status" value="1"/>
</dbReference>
<keyword evidence="6" id="KW-0249">Electron transport</keyword>
<dbReference type="PROSITE" id="PS50836">
    <property type="entry name" value="DOMON"/>
    <property type="match status" value="1"/>
</dbReference>
<dbReference type="AlphaFoldDB" id="A0AAY4BUR5"/>
<gene>
    <name evidence="15" type="primary">frrs1b</name>
</gene>
<dbReference type="Pfam" id="PF03188">
    <property type="entry name" value="Cytochrom_B561"/>
    <property type="match status" value="1"/>
</dbReference>
<accession>A0AAY4BUR5</accession>
<dbReference type="SMART" id="SM00665">
    <property type="entry name" value="B561"/>
    <property type="match status" value="1"/>
</dbReference>
<dbReference type="CDD" id="cd08544">
    <property type="entry name" value="Reeler"/>
    <property type="match status" value="1"/>
</dbReference>
<dbReference type="InterPro" id="IPR005018">
    <property type="entry name" value="DOMON_domain"/>
</dbReference>
<feature type="domain" description="Cytochrome b561" evidence="13">
    <location>
        <begin position="334"/>
        <end position="533"/>
    </location>
</feature>
<keyword evidence="8" id="KW-0408">Iron</keyword>
<dbReference type="CDD" id="cd08760">
    <property type="entry name" value="Cyt_b561_FRRS1_like"/>
    <property type="match status" value="1"/>
</dbReference>
<dbReference type="CDD" id="cd09628">
    <property type="entry name" value="DOMON_SDR_2_like"/>
    <property type="match status" value="1"/>
</dbReference>
<dbReference type="Ensembl" id="ENSDCDT00010030571.1">
    <property type="protein sequence ID" value="ENSDCDP00010024680.1"/>
    <property type="gene ID" value="ENSDCDG00010015581.1"/>
</dbReference>
<evidence type="ECO:0000313" key="15">
    <source>
        <dbReference type="Ensembl" id="ENSDCDP00010024680.1"/>
    </source>
</evidence>
<dbReference type="Gene3D" id="1.20.120.1770">
    <property type="match status" value="1"/>
</dbReference>
<dbReference type="Pfam" id="PF03351">
    <property type="entry name" value="DOMON"/>
    <property type="match status" value="1"/>
</dbReference>
<dbReference type="GO" id="GO:0016020">
    <property type="term" value="C:membrane"/>
    <property type="evidence" value="ECO:0007669"/>
    <property type="project" value="UniProtKB-SubCell"/>
</dbReference>
<dbReference type="InterPro" id="IPR042307">
    <property type="entry name" value="Reeler_sf"/>
</dbReference>
<feature type="transmembrane region" description="Helical" evidence="11">
    <location>
        <begin position="415"/>
        <end position="434"/>
    </location>
</feature>
<reference evidence="15 16" key="1">
    <citation type="submission" date="2020-06" db="EMBL/GenBank/DDBJ databases">
        <authorList>
            <consortium name="Wellcome Sanger Institute Data Sharing"/>
        </authorList>
    </citation>
    <scope>NUCLEOTIDE SEQUENCE [LARGE SCALE GENOMIC DNA]</scope>
</reference>
<keyword evidence="16" id="KW-1185">Reference proteome</keyword>
<reference evidence="15" key="2">
    <citation type="submission" date="2025-08" db="UniProtKB">
        <authorList>
            <consortium name="Ensembl"/>
        </authorList>
    </citation>
    <scope>IDENTIFICATION</scope>
</reference>
<evidence type="ECO:0000256" key="1">
    <source>
        <dbReference type="ARBA" id="ARBA00001970"/>
    </source>
</evidence>
<feature type="transmembrane region" description="Helical" evidence="11">
    <location>
        <begin position="373"/>
        <end position="394"/>
    </location>
</feature>
<evidence type="ECO:0000256" key="8">
    <source>
        <dbReference type="ARBA" id="ARBA00023004"/>
    </source>
</evidence>
<evidence type="ECO:0000259" key="14">
    <source>
        <dbReference type="PROSITE" id="PS51019"/>
    </source>
</evidence>
<evidence type="ECO:0000256" key="7">
    <source>
        <dbReference type="ARBA" id="ARBA00022989"/>
    </source>
</evidence>
<evidence type="ECO:0000256" key="2">
    <source>
        <dbReference type="ARBA" id="ARBA00004141"/>
    </source>
</evidence>
<evidence type="ECO:0000256" key="9">
    <source>
        <dbReference type="ARBA" id="ARBA00023136"/>
    </source>
</evidence>
<evidence type="ECO:0000259" key="12">
    <source>
        <dbReference type="PROSITE" id="PS50836"/>
    </source>
</evidence>
<dbReference type="InterPro" id="IPR002861">
    <property type="entry name" value="Reeler_dom"/>
</dbReference>
<evidence type="ECO:0000259" key="13">
    <source>
        <dbReference type="PROSITE" id="PS50939"/>
    </source>
</evidence>
<keyword evidence="9 11" id="KW-0472">Membrane</keyword>
<feature type="transmembrane region" description="Helical" evidence="11">
    <location>
        <begin position="511"/>
        <end position="530"/>
    </location>
</feature>
<proteinExistence type="inferred from homology"/>